<dbReference type="PANTHER" id="PTHR13935:SF106">
    <property type="entry name" value="ACHAETE-SCUTE COMPLEX PROTEIN T5-RELATED"/>
    <property type="match status" value="1"/>
</dbReference>
<dbReference type="InterPro" id="IPR036638">
    <property type="entry name" value="HLH_DNA-bd_sf"/>
</dbReference>
<dbReference type="Gramene" id="ERN14606">
    <property type="protein sequence ID" value="ERN14606"/>
    <property type="gene ID" value="AMTR_s00038p00167360"/>
</dbReference>
<feature type="region of interest" description="Disordered" evidence="4">
    <location>
        <begin position="1"/>
        <end position="23"/>
    </location>
</feature>
<accession>U5CN97</accession>
<sequence length="185" mass="20690">MANTPASPVSGCRKMSHREVERQRRHEMATLCVSLRSLLPHEYLKGKRSISDQVTQASSYIAHKQKKIRELIEVRDDLRRGCECKHSVLPDISCGMVEKLEVRELGEGVEVVMGGLSREGGRRCMSCLVGAMEESIGLDVVSCSSSSRGDQWFHVVQSTRKVSGGTEVDIREIKRKLVQALQRPL</sequence>
<evidence type="ECO:0000313" key="7">
    <source>
        <dbReference type="Proteomes" id="UP000017836"/>
    </source>
</evidence>
<keyword evidence="1" id="KW-0805">Transcription regulation</keyword>
<dbReference type="EMBL" id="KI392532">
    <property type="protein sequence ID" value="ERN14606.1"/>
    <property type="molecule type" value="Genomic_DNA"/>
</dbReference>
<reference evidence="7" key="1">
    <citation type="journal article" date="2013" name="Science">
        <title>The Amborella genome and the evolution of flowering plants.</title>
        <authorList>
            <consortium name="Amborella Genome Project"/>
        </authorList>
    </citation>
    <scope>NUCLEOTIDE SEQUENCE [LARGE SCALE GENOMIC DNA]</scope>
</reference>
<dbReference type="PROSITE" id="PS50888">
    <property type="entry name" value="BHLH"/>
    <property type="match status" value="1"/>
</dbReference>
<keyword evidence="7" id="KW-1185">Reference proteome</keyword>
<dbReference type="Proteomes" id="UP000017836">
    <property type="component" value="Unassembled WGS sequence"/>
</dbReference>
<dbReference type="GO" id="GO:0090575">
    <property type="term" value="C:RNA polymerase II transcription regulator complex"/>
    <property type="evidence" value="ECO:0000318"/>
    <property type="project" value="GO_Central"/>
</dbReference>
<keyword evidence="2" id="KW-0238">DNA-binding</keyword>
<feature type="domain" description="BHLH" evidence="5">
    <location>
        <begin position="12"/>
        <end position="64"/>
    </location>
</feature>
<dbReference type="PANTHER" id="PTHR13935">
    <property type="entry name" value="ACHAETE-SCUTE TRANSCRIPTION FACTOR-RELATED"/>
    <property type="match status" value="1"/>
</dbReference>
<evidence type="ECO:0000313" key="6">
    <source>
        <dbReference type="EMBL" id="ERN14606.1"/>
    </source>
</evidence>
<dbReference type="SUPFAM" id="SSF47459">
    <property type="entry name" value="HLH, helix-loop-helix DNA-binding domain"/>
    <property type="match status" value="1"/>
</dbReference>
<dbReference type="GO" id="GO:0000981">
    <property type="term" value="F:DNA-binding transcription factor activity, RNA polymerase II-specific"/>
    <property type="evidence" value="ECO:0000318"/>
    <property type="project" value="GO_Central"/>
</dbReference>
<dbReference type="GO" id="GO:0000977">
    <property type="term" value="F:RNA polymerase II transcription regulatory region sequence-specific DNA binding"/>
    <property type="evidence" value="ECO:0000318"/>
    <property type="project" value="GO_Central"/>
</dbReference>
<dbReference type="GO" id="GO:0046983">
    <property type="term" value="F:protein dimerization activity"/>
    <property type="evidence" value="ECO:0007669"/>
    <property type="project" value="InterPro"/>
</dbReference>
<evidence type="ECO:0000256" key="1">
    <source>
        <dbReference type="ARBA" id="ARBA00023015"/>
    </source>
</evidence>
<evidence type="ECO:0000259" key="5">
    <source>
        <dbReference type="PROSITE" id="PS50888"/>
    </source>
</evidence>
<dbReference type="KEGG" id="atr:18442867"/>
<dbReference type="AlphaFoldDB" id="U5CN97"/>
<dbReference type="Gene3D" id="4.10.280.10">
    <property type="entry name" value="Helix-loop-helix DNA-binding domain"/>
    <property type="match status" value="1"/>
</dbReference>
<name>U5CN97_AMBTC</name>
<proteinExistence type="predicted"/>
<protein>
    <recommendedName>
        <fullName evidence="5">BHLH domain-containing protein</fullName>
    </recommendedName>
</protein>
<evidence type="ECO:0000256" key="4">
    <source>
        <dbReference type="SAM" id="MobiDB-lite"/>
    </source>
</evidence>
<gene>
    <name evidence="6" type="ORF">AMTR_s00038p00167360</name>
</gene>
<dbReference type="Pfam" id="PF00010">
    <property type="entry name" value="HLH"/>
    <property type="match status" value="1"/>
</dbReference>
<dbReference type="InterPro" id="IPR011598">
    <property type="entry name" value="bHLH_dom"/>
</dbReference>
<dbReference type="eggNOG" id="ENOG502S1BU">
    <property type="taxonomic scope" value="Eukaryota"/>
</dbReference>
<dbReference type="OrthoDB" id="1935281at2759"/>
<keyword evidence="3" id="KW-0804">Transcription</keyword>
<organism evidence="6 7">
    <name type="scientific">Amborella trichopoda</name>
    <dbReference type="NCBI Taxonomy" id="13333"/>
    <lineage>
        <taxon>Eukaryota</taxon>
        <taxon>Viridiplantae</taxon>
        <taxon>Streptophyta</taxon>
        <taxon>Embryophyta</taxon>
        <taxon>Tracheophyta</taxon>
        <taxon>Spermatophyta</taxon>
        <taxon>Magnoliopsida</taxon>
        <taxon>Amborellales</taxon>
        <taxon>Amborellaceae</taxon>
        <taxon>Amborella</taxon>
    </lineage>
</organism>
<dbReference type="HOGENOM" id="CLU_094733_1_1_1"/>
<dbReference type="GO" id="GO:0006357">
    <property type="term" value="P:regulation of transcription by RNA polymerase II"/>
    <property type="evidence" value="ECO:0000318"/>
    <property type="project" value="GO_Central"/>
</dbReference>
<evidence type="ECO:0000256" key="3">
    <source>
        <dbReference type="ARBA" id="ARBA00023163"/>
    </source>
</evidence>
<dbReference type="InterPro" id="IPR015660">
    <property type="entry name" value="MASH1/Ascl1a-like"/>
</dbReference>
<dbReference type="CDD" id="cd18914">
    <property type="entry name" value="bHLH_AtORG2_like"/>
    <property type="match status" value="1"/>
</dbReference>
<evidence type="ECO:0000256" key="2">
    <source>
        <dbReference type="ARBA" id="ARBA00023125"/>
    </source>
</evidence>